<dbReference type="InParanoid" id="A0A7G1GBP3"/>
<proteinExistence type="predicted"/>
<accession>A0A7G1GBP3</accession>
<reference evidence="1 2" key="1">
    <citation type="submission" date="2018-06" db="EMBL/GenBank/DDBJ databases">
        <title>Genome sequencing of Oceanotoga sp. sy52.</title>
        <authorList>
            <person name="Mori K."/>
        </authorList>
    </citation>
    <scope>NUCLEOTIDE SEQUENCE [LARGE SCALE GENOMIC DNA]</scope>
    <source>
        <strain evidence="2">sy52</strain>
    </source>
</reference>
<evidence type="ECO:0000313" key="1">
    <source>
        <dbReference type="EMBL" id="BBE31239.1"/>
    </source>
</evidence>
<protein>
    <recommendedName>
        <fullName evidence="3">Uracil-DNA glycosylase</fullName>
    </recommendedName>
</protein>
<dbReference type="EMBL" id="AP018712">
    <property type="protein sequence ID" value="BBE31239.1"/>
    <property type="molecule type" value="Genomic_DNA"/>
</dbReference>
<sequence length="66" mass="8034">MKTCKWYIVCPMNRYNKLSLVNDEVINQYCKGNWKECIRYQKEEAGIYHEDYMMPDGTINYDLKNK</sequence>
<name>A0A7G1GBP3_9BACT</name>
<keyword evidence="2" id="KW-1185">Reference proteome</keyword>
<evidence type="ECO:0000313" key="2">
    <source>
        <dbReference type="Proteomes" id="UP000516361"/>
    </source>
</evidence>
<dbReference type="KEGG" id="ocy:OSSY52_13800"/>
<evidence type="ECO:0008006" key="3">
    <source>
        <dbReference type="Google" id="ProtNLM"/>
    </source>
</evidence>
<dbReference type="Proteomes" id="UP000516361">
    <property type="component" value="Chromosome"/>
</dbReference>
<dbReference type="RefSeq" id="WP_190613655.1">
    <property type="nucleotide sequence ID" value="NZ_AP018712.1"/>
</dbReference>
<organism evidence="1 2">
    <name type="scientific">Tepiditoga spiralis</name>
    <dbReference type="NCBI Taxonomy" id="2108365"/>
    <lineage>
        <taxon>Bacteria</taxon>
        <taxon>Thermotogati</taxon>
        <taxon>Thermotogota</taxon>
        <taxon>Thermotogae</taxon>
        <taxon>Petrotogales</taxon>
        <taxon>Petrotogaceae</taxon>
        <taxon>Tepiditoga</taxon>
    </lineage>
</organism>
<gene>
    <name evidence="1" type="ORF">OSSY52_13800</name>
</gene>
<dbReference type="AlphaFoldDB" id="A0A7G1GBP3"/>